<evidence type="ECO:0000313" key="7">
    <source>
        <dbReference type="Proteomes" id="UP001179647"/>
    </source>
</evidence>
<dbReference type="PROSITE" id="PS51071">
    <property type="entry name" value="HTH_RPIR"/>
    <property type="match status" value="1"/>
</dbReference>
<evidence type="ECO:0000259" key="4">
    <source>
        <dbReference type="PROSITE" id="PS51071"/>
    </source>
</evidence>
<evidence type="ECO:0000256" key="3">
    <source>
        <dbReference type="ARBA" id="ARBA00023163"/>
    </source>
</evidence>
<dbReference type="KEGG" id="vie:OL234_05955"/>
<keyword evidence="1" id="KW-0805">Transcription regulation</keyword>
<dbReference type="Pfam" id="PF01418">
    <property type="entry name" value="HTH_6"/>
    <property type="match status" value="1"/>
</dbReference>
<evidence type="ECO:0000313" key="6">
    <source>
        <dbReference type="EMBL" id="WEG72530.1"/>
    </source>
</evidence>
<dbReference type="RefSeq" id="WP_275468331.1">
    <property type="nucleotide sequence ID" value="NZ_CP110232.1"/>
</dbReference>
<dbReference type="InterPro" id="IPR035472">
    <property type="entry name" value="RpiR-like_SIS"/>
</dbReference>
<dbReference type="InterPro" id="IPR000281">
    <property type="entry name" value="HTH_RpiR"/>
</dbReference>
<dbReference type="GO" id="GO:1901135">
    <property type="term" value="P:carbohydrate derivative metabolic process"/>
    <property type="evidence" value="ECO:0007669"/>
    <property type="project" value="InterPro"/>
</dbReference>
<dbReference type="SUPFAM" id="SSF53697">
    <property type="entry name" value="SIS domain"/>
    <property type="match status" value="1"/>
</dbReference>
<dbReference type="InterPro" id="IPR001347">
    <property type="entry name" value="SIS_dom"/>
</dbReference>
<name>A0AAF0CT84_9ENTE</name>
<dbReference type="InterPro" id="IPR009057">
    <property type="entry name" value="Homeodomain-like_sf"/>
</dbReference>
<evidence type="ECO:0000259" key="5">
    <source>
        <dbReference type="PROSITE" id="PS51464"/>
    </source>
</evidence>
<dbReference type="SUPFAM" id="SSF46689">
    <property type="entry name" value="Homeodomain-like"/>
    <property type="match status" value="1"/>
</dbReference>
<dbReference type="Gene3D" id="3.40.50.10490">
    <property type="entry name" value="Glucose-6-phosphate isomerase like protein, domain 1"/>
    <property type="match status" value="1"/>
</dbReference>
<proteinExistence type="predicted"/>
<dbReference type="Proteomes" id="UP001179647">
    <property type="component" value="Chromosome"/>
</dbReference>
<dbReference type="Pfam" id="PF01380">
    <property type="entry name" value="SIS"/>
    <property type="match status" value="1"/>
</dbReference>
<keyword evidence="7" id="KW-1185">Reference proteome</keyword>
<dbReference type="Gene3D" id="1.10.10.10">
    <property type="entry name" value="Winged helix-like DNA-binding domain superfamily/Winged helix DNA-binding domain"/>
    <property type="match status" value="1"/>
</dbReference>
<evidence type="ECO:0000256" key="1">
    <source>
        <dbReference type="ARBA" id="ARBA00023015"/>
    </source>
</evidence>
<dbReference type="CDD" id="cd05013">
    <property type="entry name" value="SIS_RpiR"/>
    <property type="match status" value="1"/>
</dbReference>
<dbReference type="PROSITE" id="PS51464">
    <property type="entry name" value="SIS"/>
    <property type="match status" value="1"/>
</dbReference>
<feature type="domain" description="SIS" evidence="5">
    <location>
        <begin position="106"/>
        <end position="253"/>
    </location>
</feature>
<gene>
    <name evidence="6" type="ORF">OL234_05955</name>
</gene>
<keyword evidence="2" id="KW-0238">DNA-binding</keyword>
<dbReference type="EMBL" id="CP110232">
    <property type="protein sequence ID" value="WEG72530.1"/>
    <property type="molecule type" value="Genomic_DNA"/>
</dbReference>
<dbReference type="InterPro" id="IPR036388">
    <property type="entry name" value="WH-like_DNA-bd_sf"/>
</dbReference>
<reference evidence="6" key="1">
    <citation type="submission" date="2022-10" db="EMBL/GenBank/DDBJ databases">
        <title>Vagococcus sp. isolated from poultry meat.</title>
        <authorList>
            <person name="Johansson P."/>
            <person name="Bjorkroth J."/>
        </authorList>
    </citation>
    <scope>NUCLEOTIDE SEQUENCE</scope>
    <source>
        <strain evidence="6">STAA11</strain>
    </source>
</reference>
<feature type="domain" description="HTH rpiR-type" evidence="4">
    <location>
        <begin position="1"/>
        <end position="76"/>
    </location>
</feature>
<dbReference type="InterPro" id="IPR047640">
    <property type="entry name" value="RpiR-like"/>
</dbReference>
<dbReference type="PANTHER" id="PTHR30514">
    <property type="entry name" value="GLUCOKINASE"/>
    <property type="match status" value="1"/>
</dbReference>
<dbReference type="InterPro" id="IPR046348">
    <property type="entry name" value="SIS_dom_sf"/>
</dbReference>
<sequence length="253" mass="28568">MIVIFTIDELIKLSELDAEIAQYVIKNTEQVAYMRIRELAKATHVSPSSIVRFVKHIGFESYPEFRLHVRNHLEETKTIIDTTTYTQTFVTNNSLTPNFEQALSNLTTKIRQADLIHCIGMGASGAVAEYASKHLATLGYHSFVTKGTYFPYAMLDQHPVNNITELCLFFSVSGHTIELIQMAEKLKNQSNITTACITSKQTSNLAKQCDLTVPYDTSYDRIHYHADLSSQLPVIFIIETIIKNLISTQAKDN</sequence>
<dbReference type="GO" id="GO:0003677">
    <property type="term" value="F:DNA binding"/>
    <property type="evidence" value="ECO:0007669"/>
    <property type="project" value="UniProtKB-KW"/>
</dbReference>
<dbReference type="GO" id="GO:0097367">
    <property type="term" value="F:carbohydrate derivative binding"/>
    <property type="evidence" value="ECO:0007669"/>
    <property type="project" value="InterPro"/>
</dbReference>
<protein>
    <submittedName>
        <fullName evidence="6">MurR/RpiR family transcriptional regulator</fullName>
    </submittedName>
</protein>
<keyword evidence="3" id="KW-0804">Transcription</keyword>
<accession>A0AAF0CT84</accession>
<dbReference type="AlphaFoldDB" id="A0AAF0CT84"/>
<organism evidence="6 7">
    <name type="scientific">Vagococcus intermedius</name>
    <dbReference type="NCBI Taxonomy" id="2991418"/>
    <lineage>
        <taxon>Bacteria</taxon>
        <taxon>Bacillati</taxon>
        <taxon>Bacillota</taxon>
        <taxon>Bacilli</taxon>
        <taxon>Lactobacillales</taxon>
        <taxon>Enterococcaceae</taxon>
        <taxon>Vagococcus</taxon>
    </lineage>
</organism>
<dbReference type="PANTHER" id="PTHR30514:SF1">
    <property type="entry name" value="HTH-TYPE TRANSCRIPTIONAL REGULATOR HEXR-RELATED"/>
    <property type="match status" value="1"/>
</dbReference>
<evidence type="ECO:0000256" key="2">
    <source>
        <dbReference type="ARBA" id="ARBA00023125"/>
    </source>
</evidence>
<dbReference type="GO" id="GO:0003700">
    <property type="term" value="F:DNA-binding transcription factor activity"/>
    <property type="evidence" value="ECO:0007669"/>
    <property type="project" value="InterPro"/>
</dbReference>